<proteinExistence type="predicted"/>
<protein>
    <submittedName>
        <fullName evidence="1">Uncharacterized protein</fullName>
    </submittedName>
</protein>
<keyword evidence="2" id="KW-1185">Reference proteome</keyword>
<gene>
    <name evidence="1" type="ORF">GCM10009115_33960</name>
</gene>
<comment type="caution">
    <text evidence="1">The sequence shown here is derived from an EMBL/GenBank/DDBJ whole genome shotgun (WGS) entry which is preliminary data.</text>
</comment>
<dbReference type="EMBL" id="BAAAFE010000013">
    <property type="protein sequence ID" value="GAA0867162.1"/>
    <property type="molecule type" value="Genomic_DNA"/>
</dbReference>
<organism evidence="1 2">
    <name type="scientific">Sphingopyxis soli</name>
    <dbReference type="NCBI Taxonomy" id="592051"/>
    <lineage>
        <taxon>Bacteria</taxon>
        <taxon>Pseudomonadati</taxon>
        <taxon>Pseudomonadota</taxon>
        <taxon>Alphaproteobacteria</taxon>
        <taxon>Sphingomonadales</taxon>
        <taxon>Sphingomonadaceae</taxon>
        <taxon>Sphingopyxis</taxon>
    </lineage>
</organism>
<dbReference type="Proteomes" id="UP001500738">
    <property type="component" value="Unassembled WGS sequence"/>
</dbReference>
<reference evidence="1 2" key="1">
    <citation type="journal article" date="2019" name="Int. J. Syst. Evol. Microbiol.">
        <title>The Global Catalogue of Microorganisms (GCM) 10K type strain sequencing project: providing services to taxonomists for standard genome sequencing and annotation.</title>
        <authorList>
            <consortium name="The Broad Institute Genomics Platform"/>
            <consortium name="The Broad Institute Genome Sequencing Center for Infectious Disease"/>
            <person name="Wu L."/>
            <person name="Ma J."/>
        </authorList>
    </citation>
    <scope>NUCLEOTIDE SEQUENCE [LARGE SCALE GENOMIC DNA]</scope>
    <source>
        <strain evidence="1 2">JCM 15910</strain>
    </source>
</reference>
<sequence length="74" mass="8319">MAAADAPSFHTASVGLSERRWHIANGKGVPARDVRERSLSIFLRASERVAMHRWWSDYLDELRARMPEAGARAA</sequence>
<accession>A0ABN1MCF3</accession>
<evidence type="ECO:0000313" key="1">
    <source>
        <dbReference type="EMBL" id="GAA0867162.1"/>
    </source>
</evidence>
<evidence type="ECO:0000313" key="2">
    <source>
        <dbReference type="Proteomes" id="UP001500738"/>
    </source>
</evidence>
<name>A0ABN1MCF3_9SPHN</name>